<feature type="compositionally biased region" description="Polar residues" evidence="1">
    <location>
        <begin position="83"/>
        <end position="92"/>
    </location>
</feature>
<evidence type="ECO:0000313" key="2">
    <source>
        <dbReference type="EMBL" id="CAJ1971844.1"/>
    </source>
</evidence>
<name>A0AA86VUM5_9FABA</name>
<dbReference type="Proteomes" id="UP001189624">
    <property type="component" value="Chromosome 8"/>
</dbReference>
<dbReference type="AlphaFoldDB" id="A0AA86VUM5"/>
<gene>
    <name evidence="2" type="ORF">AYBTSS11_LOCUS23850</name>
</gene>
<organism evidence="2 3">
    <name type="scientific">Sphenostylis stenocarpa</name>
    <dbReference type="NCBI Taxonomy" id="92480"/>
    <lineage>
        <taxon>Eukaryota</taxon>
        <taxon>Viridiplantae</taxon>
        <taxon>Streptophyta</taxon>
        <taxon>Embryophyta</taxon>
        <taxon>Tracheophyta</taxon>
        <taxon>Spermatophyta</taxon>
        <taxon>Magnoliopsida</taxon>
        <taxon>eudicotyledons</taxon>
        <taxon>Gunneridae</taxon>
        <taxon>Pentapetalae</taxon>
        <taxon>rosids</taxon>
        <taxon>fabids</taxon>
        <taxon>Fabales</taxon>
        <taxon>Fabaceae</taxon>
        <taxon>Papilionoideae</taxon>
        <taxon>50 kb inversion clade</taxon>
        <taxon>NPAAA clade</taxon>
        <taxon>indigoferoid/millettioid clade</taxon>
        <taxon>Phaseoleae</taxon>
        <taxon>Sphenostylis</taxon>
    </lineage>
</organism>
<proteinExistence type="predicted"/>
<protein>
    <submittedName>
        <fullName evidence="2">Uncharacterized protein</fullName>
    </submittedName>
</protein>
<reference evidence="2" key="1">
    <citation type="submission" date="2023-10" db="EMBL/GenBank/DDBJ databases">
        <authorList>
            <person name="Domelevo Entfellner J.-B."/>
        </authorList>
    </citation>
    <scope>NUCLEOTIDE SEQUENCE</scope>
</reference>
<evidence type="ECO:0000256" key="1">
    <source>
        <dbReference type="SAM" id="MobiDB-lite"/>
    </source>
</evidence>
<dbReference type="PANTHER" id="PTHR35495:SF2">
    <property type="match status" value="1"/>
</dbReference>
<keyword evidence="3" id="KW-1185">Reference proteome</keyword>
<accession>A0AA86VUM5</accession>
<evidence type="ECO:0000313" key="3">
    <source>
        <dbReference type="Proteomes" id="UP001189624"/>
    </source>
</evidence>
<dbReference type="Gramene" id="rna-AYBTSS11_LOCUS23850">
    <property type="protein sequence ID" value="CAJ1971844.1"/>
    <property type="gene ID" value="gene-AYBTSS11_LOCUS23850"/>
</dbReference>
<dbReference type="PANTHER" id="PTHR35495">
    <property type="entry name" value="OS06G0679600 PROTEIN"/>
    <property type="match status" value="1"/>
</dbReference>
<feature type="region of interest" description="Disordered" evidence="1">
    <location>
        <begin position="55"/>
        <end position="92"/>
    </location>
</feature>
<dbReference type="EMBL" id="OY731405">
    <property type="protein sequence ID" value="CAJ1971844.1"/>
    <property type="molecule type" value="Genomic_DNA"/>
</dbReference>
<sequence length="130" mass="14841">MSFSCAIFFRNFIYSGTTMTKEWADTSSPRRSPRLFHKYLKPGALAKLRDSKIKERHNQRATNKNSLHEALLLTPTSPSSPTQNDYQPLNQDNGVPCFTSPVNFNNPSCLRRKKLFAVTPTFTHADESQF</sequence>
<feature type="compositionally biased region" description="Low complexity" evidence="1">
    <location>
        <begin position="71"/>
        <end position="82"/>
    </location>
</feature>